<dbReference type="PANTHER" id="PTHR19411">
    <property type="entry name" value="PROTEIN BUD31-RELATED"/>
    <property type="match status" value="1"/>
</dbReference>
<dbReference type="AlphaFoldDB" id="G0U6W0"/>
<evidence type="ECO:0000256" key="2">
    <source>
        <dbReference type="ARBA" id="ARBA00005287"/>
    </source>
</evidence>
<organism evidence="5">
    <name type="scientific">Trypanosoma vivax (strain Y486)</name>
    <dbReference type="NCBI Taxonomy" id="1055687"/>
    <lineage>
        <taxon>Eukaryota</taxon>
        <taxon>Discoba</taxon>
        <taxon>Euglenozoa</taxon>
        <taxon>Kinetoplastea</taxon>
        <taxon>Metakinetoplastina</taxon>
        <taxon>Trypanosomatida</taxon>
        <taxon>Trypanosomatidae</taxon>
        <taxon>Trypanosoma</taxon>
        <taxon>Duttonella</taxon>
    </lineage>
</organism>
<sequence length="246" mass="27738">MSIFTSYLCIYLYKTNVNICVFRVKFSTLAMPKIRPGMRRPPPGFELITEKLDEYDADMRLAMAEDPLLAKHTTGPQNNKKDACSTADNEKDNDCDACVSADNGEDMPRPEPPLWRVARINRERTRYVYDAYHREKKINKDVLDYCCEMNFVDAGLVRRWGLPGYERLCCTACCVPGGASATARMVSKYTNRDKKERRTQDGTGSEGTCVCRVPKEKRRAKNFSGCTACGCVGCSSGGKRMREEGE</sequence>
<accession>G0U6W0</accession>
<comment type="subcellular location">
    <subcellularLocation>
        <location evidence="1">Nucleus</location>
    </subcellularLocation>
</comment>
<dbReference type="PANTHER" id="PTHR19411:SF0">
    <property type="entry name" value="PROTEIN BUD31 HOMOLOG"/>
    <property type="match status" value="1"/>
</dbReference>
<feature type="region of interest" description="Disordered" evidence="4">
    <location>
        <begin position="70"/>
        <end position="92"/>
    </location>
</feature>
<comment type="similarity">
    <text evidence="2">Belongs to the BUD31 (G10) family.</text>
</comment>
<dbReference type="VEuPathDB" id="TriTrypDB:TvY486_1006640"/>
<evidence type="ECO:0000256" key="1">
    <source>
        <dbReference type="ARBA" id="ARBA00004123"/>
    </source>
</evidence>
<dbReference type="Pfam" id="PF01125">
    <property type="entry name" value="BUD31"/>
    <property type="match status" value="1"/>
</dbReference>
<evidence type="ECO:0000256" key="4">
    <source>
        <dbReference type="SAM" id="MobiDB-lite"/>
    </source>
</evidence>
<gene>
    <name evidence="5" type="ORF">TVY486_1006640</name>
</gene>
<evidence type="ECO:0000256" key="3">
    <source>
        <dbReference type="ARBA" id="ARBA00023242"/>
    </source>
</evidence>
<proteinExistence type="inferred from homology"/>
<name>G0U6W0_TRYVY</name>
<reference evidence="5" key="1">
    <citation type="journal article" date="2012" name="Proc. Natl. Acad. Sci. U.S.A.">
        <title>Antigenic diversity is generated by distinct evolutionary mechanisms in African trypanosome species.</title>
        <authorList>
            <person name="Jackson A.P."/>
            <person name="Berry A."/>
            <person name="Aslett M."/>
            <person name="Allison H.C."/>
            <person name="Burton P."/>
            <person name="Vavrova-Anderson J."/>
            <person name="Brown R."/>
            <person name="Browne H."/>
            <person name="Corton N."/>
            <person name="Hauser H."/>
            <person name="Gamble J."/>
            <person name="Gilderthorp R."/>
            <person name="Marcello L."/>
            <person name="McQuillan J."/>
            <person name="Otto T.D."/>
            <person name="Quail M.A."/>
            <person name="Sanders M.J."/>
            <person name="van Tonder A."/>
            <person name="Ginger M.L."/>
            <person name="Field M.C."/>
            <person name="Barry J.D."/>
            <person name="Hertz-Fowler C."/>
            <person name="Berriman M."/>
        </authorList>
    </citation>
    <scope>NUCLEOTIDE SEQUENCE</scope>
    <source>
        <strain evidence="5">Y486</strain>
    </source>
</reference>
<dbReference type="GO" id="GO:0000398">
    <property type="term" value="P:mRNA splicing, via spliceosome"/>
    <property type="evidence" value="ECO:0007669"/>
    <property type="project" value="TreeGrafter"/>
</dbReference>
<dbReference type="GO" id="GO:0005681">
    <property type="term" value="C:spliceosomal complex"/>
    <property type="evidence" value="ECO:0007669"/>
    <property type="project" value="TreeGrafter"/>
</dbReference>
<protein>
    <submittedName>
        <fullName evidence="5">Putative G10 protein homologue</fullName>
    </submittedName>
</protein>
<evidence type="ECO:0000313" key="5">
    <source>
        <dbReference type="EMBL" id="CCC51616.1"/>
    </source>
</evidence>
<dbReference type="EMBL" id="HE573026">
    <property type="protein sequence ID" value="CCC51616.1"/>
    <property type="molecule type" value="Genomic_DNA"/>
</dbReference>
<feature type="compositionally biased region" description="Basic and acidic residues" evidence="4">
    <location>
        <begin position="79"/>
        <end position="92"/>
    </location>
</feature>
<dbReference type="InterPro" id="IPR001748">
    <property type="entry name" value="BUD31"/>
</dbReference>
<keyword evidence="3" id="KW-0539">Nucleus</keyword>